<name>A0ABZ2C5B4_9PROT</name>
<dbReference type="RefSeq" id="WP_331256023.1">
    <property type="nucleotide sequence ID" value="NZ_CP133270.1"/>
</dbReference>
<evidence type="ECO:0000256" key="1">
    <source>
        <dbReference type="SAM" id="SignalP"/>
    </source>
</evidence>
<evidence type="ECO:0000313" key="3">
    <source>
        <dbReference type="Proteomes" id="UP001330434"/>
    </source>
</evidence>
<keyword evidence="1" id="KW-0732">Signal</keyword>
<sequence>MNKLFLISRKKRLAVVAFSFLVFLEGTAKAAPAASLGGKTPSPQDYLWTAQVKNDTDVSIFCQIIDTTHAPTYGPNQPCVYVEADVEANTSHNFYLPAKECPTPWTLEPNPNTIRVDCYDGETIHNDHYDVPSKSVIVVTAPL</sequence>
<gene>
    <name evidence="2" type="ORF">Bealeia1_01446</name>
</gene>
<reference evidence="2 3" key="1">
    <citation type="journal article" date="2024" name="Environ. Microbiol.">
        <title>Novel evolutionary insights on the interactions of the Holosporales (Alphaproteobacteria) with eukaryotic hosts from comparative genomics.</title>
        <authorList>
            <person name="Giovannini M."/>
            <person name="Petroni G."/>
            <person name="Castelli M."/>
        </authorList>
    </citation>
    <scope>NUCLEOTIDE SEQUENCE [LARGE SCALE GENOMIC DNA]</scope>
    <source>
        <strain evidence="2 3">US_Bl 15I1</strain>
    </source>
</reference>
<evidence type="ECO:0000313" key="2">
    <source>
        <dbReference type="EMBL" id="WVX67248.1"/>
    </source>
</evidence>
<keyword evidence="3" id="KW-1185">Reference proteome</keyword>
<evidence type="ECO:0008006" key="4">
    <source>
        <dbReference type="Google" id="ProtNLM"/>
    </source>
</evidence>
<dbReference type="EMBL" id="CP133270">
    <property type="protein sequence ID" value="WVX67248.1"/>
    <property type="molecule type" value="Genomic_DNA"/>
</dbReference>
<proteinExistence type="predicted"/>
<accession>A0ABZ2C5B4</accession>
<protein>
    <recommendedName>
        <fullName evidence="4">Secreted protein</fullName>
    </recommendedName>
</protein>
<feature type="signal peptide" evidence="1">
    <location>
        <begin position="1"/>
        <end position="30"/>
    </location>
</feature>
<dbReference type="Proteomes" id="UP001330434">
    <property type="component" value="Chromosome"/>
</dbReference>
<organism evidence="2 3">
    <name type="scientific">Candidatus Bealeia paramacronuclearis</name>
    <dbReference type="NCBI Taxonomy" id="1921001"/>
    <lineage>
        <taxon>Bacteria</taxon>
        <taxon>Pseudomonadati</taxon>
        <taxon>Pseudomonadota</taxon>
        <taxon>Alphaproteobacteria</taxon>
        <taxon>Holosporales</taxon>
        <taxon>Holosporaceae</taxon>
        <taxon>Candidatus Bealeia</taxon>
    </lineage>
</organism>
<feature type="chain" id="PRO_5045742047" description="Secreted protein" evidence="1">
    <location>
        <begin position="31"/>
        <end position="143"/>
    </location>
</feature>